<evidence type="ECO:0000259" key="2">
    <source>
        <dbReference type="Pfam" id="PF18276"/>
    </source>
</evidence>
<proteinExistence type="predicted"/>
<dbReference type="Proteomes" id="UP000236163">
    <property type="component" value="Unassembled WGS sequence"/>
</dbReference>
<dbReference type="InterPro" id="IPR041079">
    <property type="entry name" value="Neuraminidase-like"/>
</dbReference>
<feature type="domain" description="Neuraminidase-like" evidence="3">
    <location>
        <begin position="168"/>
        <end position="295"/>
    </location>
</feature>
<evidence type="ECO:0000256" key="1">
    <source>
        <dbReference type="SAM" id="Coils"/>
    </source>
</evidence>
<dbReference type="InterPro" id="IPR046839">
    <property type="entry name" value="ABC_toxin_N"/>
</dbReference>
<name>A0A2K0JI96_SALHO</name>
<dbReference type="InterPro" id="IPR040840">
    <property type="entry name" value="TcA_TcB_BD"/>
</dbReference>
<feature type="domain" description="ABC toxin N-terminal" evidence="4">
    <location>
        <begin position="8"/>
        <end position="137"/>
    </location>
</feature>
<protein>
    <recommendedName>
        <fullName evidence="7">Tc toxin complex TcA C-terminal TcB-binding domain-containing protein</fullName>
    </recommendedName>
</protein>
<dbReference type="Pfam" id="PF18276">
    <property type="entry name" value="TcA_TcB_BD"/>
    <property type="match status" value="1"/>
</dbReference>
<gene>
    <name evidence="5" type="ORF">RK55_018710</name>
</gene>
<comment type="caution">
    <text evidence="5">The sequence shown here is derived from an EMBL/GenBank/DDBJ whole genome shotgun (WGS) entry which is preliminary data.</text>
</comment>
<feature type="coiled-coil region" evidence="1">
    <location>
        <begin position="1152"/>
        <end position="1186"/>
    </location>
</feature>
<dbReference type="Pfam" id="PF18413">
    <property type="entry name" value="Neuraminidase"/>
    <property type="match status" value="1"/>
</dbReference>
<feature type="domain" description="Tc toxin complex TcA C-terminal TcB-binding" evidence="2">
    <location>
        <begin position="1178"/>
        <end position="1469"/>
    </location>
</feature>
<dbReference type="EMBL" id="JWSP02000004">
    <property type="protein sequence ID" value="PNO35010.1"/>
    <property type="molecule type" value="Genomic_DNA"/>
</dbReference>
<organism evidence="5 6">
    <name type="scientific">Salmonella enterica subsp. houtenae serovar 50:g,z51:-</name>
    <dbReference type="NCBI Taxonomy" id="1173947"/>
    <lineage>
        <taxon>Bacteria</taxon>
        <taxon>Pseudomonadati</taxon>
        <taxon>Pseudomonadota</taxon>
        <taxon>Gammaproteobacteria</taxon>
        <taxon>Enterobacterales</taxon>
        <taxon>Enterobacteriaceae</taxon>
        <taxon>Salmonella</taxon>
    </lineage>
</organism>
<sequence>MATTISSELNQGYRNALLSYYLGQYVPNSGNDNLTSLVQTPEDVYEYLLIDPLVNNDVQTSRVAQAMSSIQQYINGIVLNMEPGYSTQMLDADKITQWNNGGNQYAIWGGYVELDTYPEDYIDPTLRKNKTEYFSDLQNALGQNSLNEDNIEQAVQVYLNDFETVANLDMVSGFIDGNVVDKDKYYLIGRTKNSPADYYWRTLDMSQNAHNAVALGAWSEWKKIDVNINIDVMVGTLRPMVFNNRLYIVWYEKTTSSTSDGSSNIVNIKMYSANIQFDGSWSAPQIIYNISSDVDPMYEELFQATDYMTVALANGSINYETFNAIFALYAETSEDQDSMYTSLSAVMDPWGNIEQENYVNSDDIFSFFAGDENQKYIQFNISGNGISVTTLISSDLVNDDFKGEMQGFMPSGGDVSASVDNENGTLTLRLNNAINIFQFQTIQSDYNKKYNDNNQFGFTIEMDPVVENIFGYGSINLEGKTNQAPFTELRLVADNYETSHIYASDDTIYYEDDHKMYYTDGIYFNKDVSMYLNSESDYYLWVRTGTSSSGWRSYSFKLPAVTIYSPQWSLGYSDGDSALIYSPVDYNTINNINKISCNYKDSGSYVFNWSVEVSETLSSEETRVRNCTMQYTVEVINLVNIAPPKLAQQDSGNGVVQYLDFNGGTFSDGSDLAISPLRLNTLFAMTLINKANIGIDELLTWDTQLTEEPALDGGDPVVMDFNGANGLYFWELFFHMPYLVAYRLYQEAQYDDAQQWLNYIFAPSARGRTSSNPNYPEPDYWNVRPLVETGSAQAVGSMVQDPTDPDAIATADPVHYQKAITMAYISNLIAAADADYRLLTNDGLSLAKLRYCQVRDLLGPRPDINLLNQWQPDTLADVAAKENTALTAFENIVGHTLVAFSGENYTVQDVVDNPEFLAPLNTQLLQYWNTVDYRLYNLRHNLTIDGQPMVVPLYAPLVNPTLLLQQSASAGSLANNVAALSAILPPYRFSVMLQSARAAVATLSQFGQTLLGYYERGESAGLQELQQQQALNISSFTISLQQQAISALNADQQALEASRAVAQQRYDHYYMLYSNGLSAGETSAMALRDESSASMAAASPFLTAGMALKTIPNIFGLADGGAEPGAPTLATGMVLQLTGEIQGLTAQQTEMSENYRRRSEDWQIQYQQAQSEVDAIDKQLDALAIRQQAAQTSLQLSQTEQANLQDTLTFMTTRFTQSSLYTWLTGQLSSLYYQAYDAVLSLCLSTQACWQYEMGDVTSTFIQTNAWNDSYHGLLVGETLTLNLLQMESAWLSRNQRRLELTKTISLKQLDSEALSKLISFGTAQFALSESLFDNDYPGHYLRQIKFVTVSLPTLVGPYQDVRMTLTQSGSSTLLKADINGVNYLNDNTKGNANNIVTNLRASQQIAVSTGLNDSGLFMLNFGDERYLPFEGTGTVSSWQLSFPRYQSDEQQAILNNLNDVIIQVHYTALYGGSSFENAVVNTL</sequence>
<evidence type="ECO:0008006" key="7">
    <source>
        <dbReference type="Google" id="ProtNLM"/>
    </source>
</evidence>
<evidence type="ECO:0000313" key="6">
    <source>
        <dbReference type="Proteomes" id="UP000236163"/>
    </source>
</evidence>
<evidence type="ECO:0000259" key="3">
    <source>
        <dbReference type="Pfam" id="PF18413"/>
    </source>
</evidence>
<evidence type="ECO:0000259" key="4">
    <source>
        <dbReference type="Pfam" id="PF20220"/>
    </source>
</evidence>
<keyword evidence="1" id="KW-0175">Coiled coil</keyword>
<dbReference type="Pfam" id="PF20220">
    <property type="entry name" value="ABC_toxin_N"/>
    <property type="match status" value="1"/>
</dbReference>
<accession>A0A2K0JI96</accession>
<evidence type="ECO:0000313" key="5">
    <source>
        <dbReference type="EMBL" id="PNO35010.1"/>
    </source>
</evidence>
<reference evidence="6" key="1">
    <citation type="submission" date="2017-12" db="EMBL/GenBank/DDBJ databases">
        <title>FDA dAtabase for Regulatory Grade micrObial Sequences (FDA-ARGOS): Supporting development and validation of Infectious Disease Dx tests.</title>
        <authorList>
            <person name="Sichtig H."/>
            <person name="Tallon L."/>
            <person name="Sadzewicz L."/>
            <person name="Sengamalay N."/>
            <person name="Nagaraj S."/>
            <person name="Vavikolanu K."/>
            <person name="Aluvathingal J."/>
            <person name="Nadendla S."/>
            <person name="Pirone D.C."/>
            <person name="Hoffman M."/>
            <person name="Muruvanda T."/>
            <person name="Allard M."/>
            <person name="Evans P."/>
        </authorList>
    </citation>
    <scope>NUCLEOTIDE SEQUENCE [LARGE SCALE GENOMIC DNA]</scope>
    <source>
        <strain evidence="6">FDAARGOS_55</strain>
    </source>
</reference>